<dbReference type="RefSeq" id="WP_007572936.1">
    <property type="nucleotide sequence ID" value="NZ_AGUD01000094.1"/>
</dbReference>
<comment type="caution">
    <text evidence="4">The sequence shown here is derived from an EMBL/GenBank/DDBJ whole genome shotgun (WGS) entry which is preliminary data.</text>
</comment>
<dbReference type="GO" id="GO:0042597">
    <property type="term" value="C:periplasmic space"/>
    <property type="evidence" value="ECO:0007669"/>
    <property type="project" value="UniProtKB-SubCell"/>
</dbReference>
<dbReference type="Pfam" id="PF12974">
    <property type="entry name" value="Phosphonate-bd"/>
    <property type="match status" value="1"/>
</dbReference>
<organism evidence="4 5">
    <name type="scientific">Patulibacter medicamentivorans</name>
    <dbReference type="NCBI Taxonomy" id="1097667"/>
    <lineage>
        <taxon>Bacteria</taxon>
        <taxon>Bacillati</taxon>
        <taxon>Actinomycetota</taxon>
        <taxon>Thermoleophilia</taxon>
        <taxon>Solirubrobacterales</taxon>
        <taxon>Patulibacteraceae</taxon>
        <taxon>Patulibacter</taxon>
    </lineage>
</organism>
<dbReference type="PANTHER" id="PTHR30024">
    <property type="entry name" value="ALIPHATIC SULFONATES-BINDING PROTEIN-RELATED"/>
    <property type="match status" value="1"/>
</dbReference>
<comment type="similarity">
    <text evidence="2">Belongs to the bacterial solute-binding protein SsuA/TauA family.</text>
</comment>
<dbReference type="Proteomes" id="UP000005143">
    <property type="component" value="Unassembled WGS sequence"/>
</dbReference>
<dbReference type="EMBL" id="AGUD01000094">
    <property type="protein sequence ID" value="EHN11548.1"/>
    <property type="molecule type" value="Genomic_DNA"/>
</dbReference>
<keyword evidence="5" id="KW-1185">Reference proteome</keyword>
<dbReference type="Gene3D" id="3.40.190.10">
    <property type="entry name" value="Periplasmic binding protein-like II"/>
    <property type="match status" value="2"/>
</dbReference>
<dbReference type="AlphaFoldDB" id="H0E443"/>
<evidence type="ECO:0000313" key="5">
    <source>
        <dbReference type="Proteomes" id="UP000005143"/>
    </source>
</evidence>
<reference evidence="4 5" key="1">
    <citation type="journal article" date="2013" name="Biodegradation">
        <title>Quantitative proteomic analysis of ibuprofen-degrading Patulibacter sp. strain I11.</title>
        <authorList>
            <person name="Almeida B."/>
            <person name="Kjeldal H."/>
            <person name="Lolas I."/>
            <person name="Knudsen A.D."/>
            <person name="Carvalho G."/>
            <person name="Nielsen K.L."/>
            <person name="Barreto Crespo M.T."/>
            <person name="Stensballe A."/>
            <person name="Nielsen J.L."/>
        </authorList>
    </citation>
    <scope>NUCLEOTIDE SEQUENCE [LARGE SCALE GENOMIC DNA]</scope>
    <source>
        <strain evidence="4 5">I11</strain>
    </source>
</reference>
<evidence type="ECO:0000256" key="1">
    <source>
        <dbReference type="ARBA" id="ARBA00004418"/>
    </source>
</evidence>
<gene>
    <name evidence="4" type="ORF">PAI11_15690</name>
</gene>
<name>H0E443_9ACTN</name>
<keyword evidence="3" id="KW-0732">Signal</keyword>
<sequence length="314" mass="32396">MSTSAVRPSPRLVALLLVLAVAVAAAGLALVPGSGARADGGAAVPERFDDGSCTKTAIRVGFALDAGDGPGRAAADRFAHDLSDLVACPVEVVLRDSQKQLLLSLALHQIDLAQLDPEAVVVADRVAAVDVVGMFATGQEIPARQAPARIWVRDGSRVRTVADLRRRTLAIGEQLTAGGDLLPRRALQAAGLRAGDVSLRRIADDGDALRAVRRGQVDAAVTRLPVGPAEAAGLRALWTSTPVLADALAIRPGVRSKVRRLVVAAARALTATSLGPLAEREGIQHVTALTSVPLDLYAPLAVELDALTAAGQAP</sequence>
<evidence type="ECO:0000313" key="4">
    <source>
        <dbReference type="EMBL" id="EHN11548.1"/>
    </source>
</evidence>
<dbReference type="PATRIC" id="fig|1097667.3.peg.1557"/>
<dbReference type="PANTHER" id="PTHR30024:SF47">
    <property type="entry name" value="TAURINE-BINDING PERIPLASMIC PROTEIN"/>
    <property type="match status" value="1"/>
</dbReference>
<evidence type="ECO:0000256" key="3">
    <source>
        <dbReference type="ARBA" id="ARBA00022729"/>
    </source>
</evidence>
<dbReference type="SUPFAM" id="SSF53850">
    <property type="entry name" value="Periplasmic binding protein-like II"/>
    <property type="match status" value="1"/>
</dbReference>
<protein>
    <submittedName>
        <fullName evidence="4">Phosphate-binding protein of phosphonate ABC transporter</fullName>
    </submittedName>
</protein>
<dbReference type="OrthoDB" id="5243676at2"/>
<proteinExistence type="inferred from homology"/>
<comment type="subcellular location">
    <subcellularLocation>
        <location evidence="1">Periplasm</location>
    </subcellularLocation>
</comment>
<evidence type="ECO:0000256" key="2">
    <source>
        <dbReference type="ARBA" id="ARBA00010742"/>
    </source>
</evidence>
<accession>H0E443</accession>